<feature type="region of interest" description="Disordered" evidence="1">
    <location>
        <begin position="128"/>
        <end position="155"/>
    </location>
</feature>
<organism evidence="2">
    <name type="scientific">viral metagenome</name>
    <dbReference type="NCBI Taxonomy" id="1070528"/>
    <lineage>
        <taxon>unclassified sequences</taxon>
        <taxon>metagenomes</taxon>
        <taxon>organismal metagenomes</taxon>
    </lineage>
</organism>
<feature type="region of interest" description="Disordered" evidence="1">
    <location>
        <begin position="87"/>
        <end position="110"/>
    </location>
</feature>
<feature type="compositionally biased region" description="Low complexity" evidence="1">
    <location>
        <begin position="90"/>
        <end position="107"/>
    </location>
</feature>
<sequence>MSKKEETEYLTRLRKVVAENNKLETASVNRQFKDLRRQQPTVIRKFPPIPSKEYTIQTKIEWKNSVMKFLTKSALIGEAISTGFERLSESAPVSTPASAPASASASTKKVEWTNEQLDKYIDIATRQMGKKFGGKKKNKSRKVTKPRQRTTRKRA</sequence>
<accession>A0A6C0F0V3</accession>
<evidence type="ECO:0000256" key="1">
    <source>
        <dbReference type="SAM" id="MobiDB-lite"/>
    </source>
</evidence>
<dbReference type="AlphaFoldDB" id="A0A6C0F0V3"/>
<dbReference type="EMBL" id="MN739012">
    <property type="protein sequence ID" value="QHT35034.1"/>
    <property type="molecule type" value="Genomic_DNA"/>
</dbReference>
<evidence type="ECO:0000313" key="2">
    <source>
        <dbReference type="EMBL" id="QHT35034.1"/>
    </source>
</evidence>
<reference evidence="2" key="1">
    <citation type="journal article" date="2020" name="Nature">
        <title>Giant virus diversity and host interactions through global metagenomics.</title>
        <authorList>
            <person name="Schulz F."/>
            <person name="Roux S."/>
            <person name="Paez-Espino D."/>
            <person name="Jungbluth S."/>
            <person name="Walsh D.A."/>
            <person name="Denef V.J."/>
            <person name="McMahon K.D."/>
            <person name="Konstantinidis K.T."/>
            <person name="Eloe-Fadrosh E.A."/>
            <person name="Kyrpides N.C."/>
            <person name="Woyke T."/>
        </authorList>
    </citation>
    <scope>NUCLEOTIDE SEQUENCE</scope>
    <source>
        <strain evidence="2">GVMAG-M-3300009180-1</strain>
    </source>
</reference>
<proteinExistence type="predicted"/>
<name>A0A6C0F0V3_9ZZZZ</name>
<protein>
    <submittedName>
        <fullName evidence="2">Uncharacterized protein</fullName>
    </submittedName>
</protein>